<dbReference type="AlphaFoldDB" id="A0AAI9TFV5"/>
<name>A0AAI9TFV5_PENTH</name>
<reference evidence="2" key="1">
    <citation type="submission" date="2015-06" db="EMBL/GenBank/DDBJ databases">
        <authorList>
            <person name="Nguyen H."/>
        </authorList>
    </citation>
    <scope>NUCLEOTIDE SEQUENCE</scope>
    <source>
        <strain evidence="2">DAOM 180753</strain>
    </source>
</reference>
<organism evidence="2 3">
    <name type="scientific">Penicillium thymicola</name>
    <dbReference type="NCBI Taxonomy" id="293382"/>
    <lineage>
        <taxon>Eukaryota</taxon>
        <taxon>Fungi</taxon>
        <taxon>Dikarya</taxon>
        <taxon>Ascomycota</taxon>
        <taxon>Pezizomycotina</taxon>
        <taxon>Eurotiomycetes</taxon>
        <taxon>Eurotiomycetidae</taxon>
        <taxon>Eurotiales</taxon>
        <taxon>Aspergillaceae</taxon>
        <taxon>Penicillium</taxon>
    </lineage>
</organism>
<evidence type="ECO:0000313" key="3">
    <source>
        <dbReference type="Proteomes" id="UP001227192"/>
    </source>
</evidence>
<evidence type="ECO:0000313" key="2">
    <source>
        <dbReference type="EMBL" id="KAJ9486003.1"/>
    </source>
</evidence>
<proteinExistence type="predicted"/>
<accession>A0AAI9TFV5</accession>
<feature type="region of interest" description="Disordered" evidence="1">
    <location>
        <begin position="33"/>
        <end position="56"/>
    </location>
</feature>
<protein>
    <submittedName>
        <fullName evidence="2">Uncharacterized protein</fullName>
    </submittedName>
</protein>
<keyword evidence="3" id="KW-1185">Reference proteome</keyword>
<reference evidence="2" key="2">
    <citation type="journal article" date="2016" name="Fungal Biol.">
        <title>Ochratoxin A production by Penicillium thymicola.</title>
        <authorList>
            <person name="Nguyen H.D.T."/>
            <person name="McMullin D.R."/>
            <person name="Ponomareva E."/>
            <person name="Riley R."/>
            <person name="Pomraning K.R."/>
            <person name="Baker S.E."/>
            <person name="Seifert K.A."/>
        </authorList>
    </citation>
    <scope>NUCLEOTIDE SEQUENCE</scope>
    <source>
        <strain evidence="2">DAOM 180753</strain>
    </source>
</reference>
<dbReference type="EMBL" id="LACB01000233">
    <property type="protein sequence ID" value="KAJ9486003.1"/>
    <property type="molecule type" value="Genomic_DNA"/>
</dbReference>
<comment type="caution">
    <text evidence="2">The sequence shown here is derived from an EMBL/GenBank/DDBJ whole genome shotgun (WGS) entry which is preliminary data.</text>
</comment>
<sequence>MRIRITELSQNSREYDYNRSPVFPVRADILGKPASKGSARGISFRSPQNLGEEAGRTDVKRLHMNIALYSTFPSCPSLGGTPWNSAQLPEMGLPDKMAIEGKTEDIRTINKGSYKGLQLKQKVYLGVAA</sequence>
<dbReference type="Proteomes" id="UP001227192">
    <property type="component" value="Unassembled WGS sequence"/>
</dbReference>
<gene>
    <name evidence="2" type="ORF">VN97_g7331</name>
</gene>
<evidence type="ECO:0000256" key="1">
    <source>
        <dbReference type="SAM" id="MobiDB-lite"/>
    </source>
</evidence>